<dbReference type="GO" id="GO:0008115">
    <property type="term" value="F:sarcosine oxidase activity"/>
    <property type="evidence" value="ECO:0007669"/>
    <property type="project" value="UniProtKB-EC"/>
</dbReference>
<accession>A0AAN0RK14</accession>
<dbReference type="Proteomes" id="UP000028680">
    <property type="component" value="Chromosome"/>
</dbReference>
<name>A0AAN0RK14_9RHOB</name>
<dbReference type="EMBL" id="CP003984">
    <property type="protein sequence ID" value="AII87696.1"/>
    <property type="molecule type" value="Genomic_DNA"/>
</dbReference>
<evidence type="ECO:0000313" key="2">
    <source>
        <dbReference type="Proteomes" id="UP000028680"/>
    </source>
</evidence>
<evidence type="ECO:0000313" key="1">
    <source>
        <dbReference type="EMBL" id="AII87696.1"/>
    </source>
</evidence>
<proteinExistence type="predicted"/>
<gene>
    <name evidence="1" type="primary">soxD5</name>
    <name evidence="1" type="ORF">RCA23_c21690</name>
</gene>
<dbReference type="AlphaFoldDB" id="A0AAN0RK14"/>
<sequence>MRDRREFYYSGHATALARPAPDAGSEVWDDYLHNRENPAGATEDLWHHEFGCGAWLAVRRDTVSHAVLSARLVKGDQL</sequence>
<organism evidence="1 2">
    <name type="scientific">Planktomarina temperata RCA23</name>
    <dbReference type="NCBI Taxonomy" id="666509"/>
    <lineage>
        <taxon>Bacteria</taxon>
        <taxon>Pseudomonadati</taxon>
        <taxon>Pseudomonadota</taxon>
        <taxon>Alphaproteobacteria</taxon>
        <taxon>Rhodobacterales</taxon>
        <taxon>Paracoccaceae</taxon>
        <taxon>Planktomarina</taxon>
    </lineage>
</organism>
<dbReference type="InterPro" id="IPR038561">
    <property type="entry name" value="SoxD_sf"/>
</dbReference>
<dbReference type="Pfam" id="PF04267">
    <property type="entry name" value="SoxD"/>
    <property type="match status" value="1"/>
</dbReference>
<reference evidence="1 2" key="1">
    <citation type="journal article" date="2014" name="ISME J.">
        <title>Adaptation of an abundant Roseobacter RCA organism to pelagic systems revealed by genomic and transcriptomic analyses.</title>
        <authorList>
            <person name="Voget S."/>
            <person name="Wemheuer B."/>
            <person name="Brinkhoff T."/>
            <person name="Vollmers J."/>
            <person name="Dietrich S."/>
            <person name="Giebel H.A."/>
            <person name="Beardsley C."/>
            <person name="Sardemann C."/>
            <person name="Bakenhus I."/>
            <person name="Billerbeck S."/>
            <person name="Daniel R."/>
            <person name="Simon M."/>
        </authorList>
    </citation>
    <scope>NUCLEOTIDE SEQUENCE [LARGE SCALE GENOMIC DNA]</scope>
    <source>
        <strain evidence="1 2">RCA23</strain>
    </source>
</reference>
<dbReference type="KEGG" id="ptp:RCA23_c21690"/>
<dbReference type="Gene3D" id="3.30.2270.10">
    <property type="entry name" value="Folate-binding superfamily"/>
    <property type="match status" value="1"/>
</dbReference>
<keyword evidence="1" id="KW-0560">Oxidoreductase</keyword>
<protein>
    <submittedName>
        <fullName evidence="1">Sarcosine oxidase subunit SoxD</fullName>
        <ecNumber evidence="1">1.5.3.1</ecNumber>
    </submittedName>
</protein>
<dbReference type="EC" id="1.5.3.1" evidence="1"/>
<dbReference type="InterPro" id="IPR006279">
    <property type="entry name" value="SoxD"/>
</dbReference>
<dbReference type="GO" id="GO:0046653">
    <property type="term" value="P:tetrahydrofolate metabolic process"/>
    <property type="evidence" value="ECO:0007669"/>
    <property type="project" value="InterPro"/>
</dbReference>
<keyword evidence="2" id="KW-1185">Reference proteome</keyword>